<reference evidence="1 2" key="1">
    <citation type="submission" date="2017-12" db="EMBL/GenBank/DDBJ databases">
        <title>Hemimetabolous genomes reveal molecular basis of termite eusociality.</title>
        <authorList>
            <person name="Harrison M.C."/>
            <person name="Jongepier E."/>
            <person name="Robertson H.M."/>
            <person name="Arning N."/>
            <person name="Bitard-Feildel T."/>
            <person name="Chao H."/>
            <person name="Childers C.P."/>
            <person name="Dinh H."/>
            <person name="Doddapaneni H."/>
            <person name="Dugan S."/>
            <person name="Gowin J."/>
            <person name="Greiner C."/>
            <person name="Han Y."/>
            <person name="Hu H."/>
            <person name="Hughes D.S.T."/>
            <person name="Huylmans A.-K."/>
            <person name="Kemena C."/>
            <person name="Kremer L.P.M."/>
            <person name="Lee S.L."/>
            <person name="Lopez-Ezquerra A."/>
            <person name="Mallet L."/>
            <person name="Monroy-Kuhn J.M."/>
            <person name="Moser A."/>
            <person name="Murali S.C."/>
            <person name="Muzny D.M."/>
            <person name="Otani S."/>
            <person name="Piulachs M.-D."/>
            <person name="Poelchau M."/>
            <person name="Qu J."/>
            <person name="Schaub F."/>
            <person name="Wada-Katsumata A."/>
            <person name="Worley K.C."/>
            <person name="Xie Q."/>
            <person name="Ylla G."/>
            <person name="Poulsen M."/>
            <person name="Gibbs R.A."/>
            <person name="Schal C."/>
            <person name="Richards S."/>
            <person name="Belles X."/>
            <person name="Korb J."/>
            <person name="Bornberg-Bauer E."/>
        </authorList>
    </citation>
    <scope>NUCLEOTIDE SEQUENCE [LARGE SCALE GENOMIC DNA]</scope>
    <source>
        <tissue evidence="1">Whole body</tissue>
    </source>
</reference>
<dbReference type="InParanoid" id="A0A2J7RNI7"/>
<evidence type="ECO:0000313" key="2">
    <source>
        <dbReference type="Proteomes" id="UP000235965"/>
    </source>
</evidence>
<dbReference type="AlphaFoldDB" id="A0A2J7RNI7"/>
<keyword evidence="2" id="KW-1185">Reference proteome</keyword>
<name>A0A2J7RNI7_9NEOP</name>
<comment type="caution">
    <text evidence="1">The sequence shown here is derived from an EMBL/GenBank/DDBJ whole genome shotgun (WGS) entry which is preliminary data.</text>
</comment>
<gene>
    <name evidence="1" type="ORF">B7P43_G01957</name>
</gene>
<accession>A0A2J7RNI7</accession>
<proteinExistence type="predicted"/>
<dbReference type="Proteomes" id="UP000235965">
    <property type="component" value="Unassembled WGS sequence"/>
</dbReference>
<sequence>MLLSRHQNAGRNHDIKIASRSFENVAEFSYMETIVTHQNSVHEEIKRRLNSGNVCYHSANIIRMNKSTKMRWAGHVAGMEKRHAYRILVVKPEGKRPLGRSNCRWIDNIKIDFREIG</sequence>
<protein>
    <submittedName>
        <fullName evidence="1">Uncharacterized protein</fullName>
    </submittedName>
</protein>
<dbReference type="EMBL" id="NEVH01002539">
    <property type="protein sequence ID" value="PNF42401.1"/>
    <property type="molecule type" value="Genomic_DNA"/>
</dbReference>
<evidence type="ECO:0000313" key="1">
    <source>
        <dbReference type="EMBL" id="PNF42401.1"/>
    </source>
</evidence>
<organism evidence="1 2">
    <name type="scientific">Cryptotermes secundus</name>
    <dbReference type="NCBI Taxonomy" id="105785"/>
    <lineage>
        <taxon>Eukaryota</taxon>
        <taxon>Metazoa</taxon>
        <taxon>Ecdysozoa</taxon>
        <taxon>Arthropoda</taxon>
        <taxon>Hexapoda</taxon>
        <taxon>Insecta</taxon>
        <taxon>Pterygota</taxon>
        <taxon>Neoptera</taxon>
        <taxon>Polyneoptera</taxon>
        <taxon>Dictyoptera</taxon>
        <taxon>Blattodea</taxon>
        <taxon>Blattoidea</taxon>
        <taxon>Termitoidae</taxon>
        <taxon>Kalotermitidae</taxon>
        <taxon>Cryptotermitinae</taxon>
        <taxon>Cryptotermes</taxon>
    </lineage>
</organism>